<evidence type="ECO:0000256" key="1">
    <source>
        <dbReference type="ARBA" id="ARBA00022660"/>
    </source>
</evidence>
<evidence type="ECO:0000259" key="3">
    <source>
        <dbReference type="PROSITE" id="PS50855"/>
    </source>
</evidence>
<dbReference type="PANTHER" id="PTHR10422:SF40">
    <property type="entry name" value="CYTOCHROME C OXIDASE SUBUNIT I"/>
    <property type="match status" value="1"/>
</dbReference>
<feature type="domain" description="Cytochrome oxidase subunit I profile" evidence="3">
    <location>
        <begin position="38"/>
        <end position="525"/>
    </location>
</feature>
<dbReference type="EMBL" id="QXJC01000006">
    <property type="protein sequence ID" value="RID97536.1"/>
    <property type="molecule type" value="Genomic_DNA"/>
</dbReference>
<sequence>MAATSAALSASATTYRTCPRSGLQFERNAELLMKFNAVTAVVALLVGGILAIGVVLTRWPAVHWLAADTFYTVLTAHGINMLIFWMIFFEVAVLYFCSSTLLRCRIATPRIAWLAYALMLIGAVMNNIDVFRGNSSVMMTSYVPMMATPWFYLGLILFAVGALIACFVFFGTLVVAKRDKTYQGSVPLVTFGAIVAAIIAVFTIVSGAIILIPTFFLSIGLIKEVDPLIYRTIWWAFGHSSQQINVAAHISIWYMVAAVVFGAKPMSERVSRGAFLLYIFFLQLASAHHLLADPGVSTEWKVVNTSYFMYFAVLASMIHGLTVPGAMEVAQRAKGYNKGLFEWLRKAPWGNPTFSGVFISIIGFGFLGGISGVMMGTEQLNLLIHNTIYVPGHFHATVVIGTTLSFMALTYFLIPVLFRRETIAPGLAKIQPYLFGFSMYFFCLVMMGAGTLGVSRRHWDMAFSGAALAYEWPGAAYLMMGLVGIGGIAAITGGALFIYITVGSLLWGKKLDQGVVSPRFTPIPPTAPTATAQTYGSAGFTAPGTFVLAMVFLVAFVLYYFINWKYLAQLWGLS</sequence>
<evidence type="ECO:0000313" key="4">
    <source>
        <dbReference type="EMBL" id="RID97536.1"/>
    </source>
</evidence>
<feature type="transmembrane region" description="Helical" evidence="2">
    <location>
        <begin position="351"/>
        <end position="374"/>
    </location>
</feature>
<evidence type="ECO:0000313" key="5">
    <source>
        <dbReference type="Proteomes" id="UP000266302"/>
    </source>
</evidence>
<accession>A0A398CD57</accession>
<keyword evidence="2" id="KW-1133">Transmembrane helix</keyword>
<keyword evidence="2" id="KW-0812">Transmembrane</keyword>
<feature type="transmembrane region" description="Helical" evidence="2">
    <location>
        <begin position="37"/>
        <end position="59"/>
    </location>
</feature>
<feature type="transmembrane region" description="Helical" evidence="2">
    <location>
        <begin position="79"/>
        <end position="98"/>
    </location>
</feature>
<dbReference type="OrthoDB" id="9764568at2"/>
<feature type="transmembrane region" description="Helical" evidence="2">
    <location>
        <begin position="307"/>
        <end position="330"/>
    </location>
</feature>
<keyword evidence="2" id="KW-0472">Membrane</keyword>
<proteinExistence type="predicted"/>
<dbReference type="RefSeq" id="WP_119109949.1">
    <property type="nucleotide sequence ID" value="NZ_QXJC01000006.1"/>
</dbReference>
<dbReference type="Gene3D" id="1.20.210.10">
    <property type="entry name" value="Cytochrome c oxidase-like, subunit I domain"/>
    <property type="match status" value="1"/>
</dbReference>
<keyword evidence="1" id="KW-0813">Transport</keyword>
<feature type="transmembrane region" description="Helical" evidence="2">
    <location>
        <begin position="110"/>
        <end position="130"/>
    </location>
</feature>
<organism evidence="4 5">
    <name type="scientific">Simplicispira hankyongi</name>
    <dbReference type="NCBI Taxonomy" id="2315688"/>
    <lineage>
        <taxon>Bacteria</taxon>
        <taxon>Pseudomonadati</taxon>
        <taxon>Pseudomonadota</taxon>
        <taxon>Betaproteobacteria</taxon>
        <taxon>Burkholderiales</taxon>
        <taxon>Comamonadaceae</taxon>
        <taxon>Simplicispira</taxon>
    </lineage>
</organism>
<dbReference type="Proteomes" id="UP000266302">
    <property type="component" value="Unassembled WGS sequence"/>
</dbReference>
<gene>
    <name evidence="4" type="ORF">D3F03_13445</name>
</gene>
<feature type="transmembrane region" description="Helical" evidence="2">
    <location>
        <begin position="474"/>
        <end position="500"/>
    </location>
</feature>
<dbReference type="InterPro" id="IPR036927">
    <property type="entry name" value="Cyt_c_oxase-like_su1_sf"/>
</dbReference>
<reference evidence="4 5" key="1">
    <citation type="submission" date="2018-09" db="EMBL/GenBank/DDBJ databases">
        <title>Draft genome of Simplicispira sp. NY-02.</title>
        <authorList>
            <person name="Im W.T."/>
        </authorList>
    </citation>
    <scope>NUCLEOTIDE SEQUENCE [LARGE SCALE GENOMIC DNA]</scope>
    <source>
        <strain evidence="4 5">NY-02</strain>
    </source>
</reference>
<dbReference type="InterPro" id="IPR000883">
    <property type="entry name" value="Cyt_C_Oxase_1"/>
</dbReference>
<feature type="transmembrane region" description="Helical" evidence="2">
    <location>
        <begin position="430"/>
        <end position="454"/>
    </location>
</feature>
<dbReference type="GO" id="GO:0020037">
    <property type="term" value="F:heme binding"/>
    <property type="evidence" value="ECO:0007669"/>
    <property type="project" value="InterPro"/>
</dbReference>
<name>A0A398CD57_9BURK</name>
<dbReference type="AlphaFoldDB" id="A0A398CD57"/>
<evidence type="ECO:0000256" key="2">
    <source>
        <dbReference type="SAM" id="Phobius"/>
    </source>
</evidence>
<dbReference type="GO" id="GO:0016020">
    <property type="term" value="C:membrane"/>
    <property type="evidence" value="ECO:0007669"/>
    <property type="project" value="InterPro"/>
</dbReference>
<dbReference type="PANTHER" id="PTHR10422">
    <property type="entry name" value="CYTOCHROME C OXIDASE SUBUNIT 1"/>
    <property type="match status" value="1"/>
</dbReference>
<keyword evidence="5" id="KW-1185">Reference proteome</keyword>
<keyword evidence="1" id="KW-0679">Respiratory chain</keyword>
<feature type="transmembrane region" description="Helical" evidence="2">
    <location>
        <begin position="188"/>
        <end position="221"/>
    </location>
</feature>
<feature type="transmembrane region" description="Helical" evidence="2">
    <location>
        <begin position="394"/>
        <end position="418"/>
    </location>
</feature>
<dbReference type="GO" id="GO:0004129">
    <property type="term" value="F:cytochrome-c oxidase activity"/>
    <property type="evidence" value="ECO:0007669"/>
    <property type="project" value="InterPro"/>
</dbReference>
<feature type="transmembrane region" description="Helical" evidence="2">
    <location>
        <begin position="540"/>
        <end position="562"/>
    </location>
</feature>
<dbReference type="SUPFAM" id="SSF81442">
    <property type="entry name" value="Cytochrome c oxidase subunit I-like"/>
    <property type="match status" value="1"/>
</dbReference>
<dbReference type="InterPro" id="IPR023616">
    <property type="entry name" value="Cyt_c_oxase-like_su1_dom"/>
</dbReference>
<dbReference type="PROSITE" id="PS50855">
    <property type="entry name" value="COX1"/>
    <property type="match status" value="1"/>
</dbReference>
<protein>
    <submittedName>
        <fullName evidence="4">Cytochrome C oxidase subunit I</fullName>
    </submittedName>
</protein>
<feature type="transmembrane region" description="Helical" evidence="2">
    <location>
        <begin position="275"/>
        <end position="292"/>
    </location>
</feature>
<dbReference type="PRINTS" id="PR01165">
    <property type="entry name" value="CYCOXIDASEI"/>
</dbReference>
<dbReference type="Pfam" id="PF00115">
    <property type="entry name" value="COX1"/>
    <property type="match status" value="1"/>
</dbReference>
<feature type="transmembrane region" description="Helical" evidence="2">
    <location>
        <begin position="244"/>
        <end position="263"/>
    </location>
</feature>
<dbReference type="GO" id="GO:0009060">
    <property type="term" value="P:aerobic respiration"/>
    <property type="evidence" value="ECO:0007669"/>
    <property type="project" value="InterPro"/>
</dbReference>
<comment type="caution">
    <text evidence="4">The sequence shown here is derived from an EMBL/GenBank/DDBJ whole genome shotgun (WGS) entry which is preliminary data.</text>
</comment>
<keyword evidence="1" id="KW-0249">Electron transport</keyword>
<feature type="transmembrane region" description="Helical" evidence="2">
    <location>
        <begin position="150"/>
        <end position="176"/>
    </location>
</feature>